<dbReference type="SUPFAM" id="SSF52540">
    <property type="entry name" value="P-loop containing nucleoside triphosphate hydrolases"/>
    <property type="match status" value="1"/>
</dbReference>
<gene>
    <name evidence="2" type="ORF">MNOR_LOCUS20922</name>
</gene>
<feature type="domain" description="NACHT" evidence="1">
    <location>
        <begin position="283"/>
        <end position="402"/>
    </location>
</feature>
<comment type="caution">
    <text evidence="2">The sequence shown here is derived from an EMBL/GenBank/DDBJ whole genome shotgun (WGS) entry which is preliminary data.</text>
</comment>
<keyword evidence="3" id="KW-1185">Reference proteome</keyword>
<reference evidence="2 3" key="1">
    <citation type="submission" date="2024-05" db="EMBL/GenBank/DDBJ databases">
        <authorList>
            <person name="Wallberg A."/>
        </authorList>
    </citation>
    <scope>NUCLEOTIDE SEQUENCE [LARGE SCALE GENOMIC DNA]</scope>
</reference>
<dbReference type="EMBL" id="CAXKWB010016461">
    <property type="protein sequence ID" value="CAL4116159.1"/>
    <property type="molecule type" value="Genomic_DNA"/>
</dbReference>
<accession>A0AAV2R5W8</accession>
<proteinExistence type="predicted"/>
<evidence type="ECO:0000313" key="2">
    <source>
        <dbReference type="EMBL" id="CAL4116159.1"/>
    </source>
</evidence>
<sequence length="1019" mass="116879">MAHSKQFNPEDYQFLRVYKCINHEGRKLMQMIFEWGLKLPPGETLKEHIQKKNNYSDRKYRNRYDEGQKKLIASYNVHKGELFDISVLYKLIQDTSYDIAPLHDQLWTTPNSTLEYLLQSAKTHRNEISHSLMTLDKAGALQKIEEYRNLFLNLVEEAGIRYKRDVVIEKTDIAKIIDEIKDFPLMENEITQLQRQQIHERSKKKMVIDGGLEMKQKYRGQSDLNPLTLTDGTNFRLPVTKVYQKLEIRDCGRNAKNIFIDSNDILRLNAECVTVTNLNDSVDLVILEGPTGSGKTTITKLLLAEWSTNPSSLIKGLFDYELLIYMECRNPNTESLKNLLQCLMPSTCNNIEENPEITLSDCSILIIIDSLDEINDKSEKLVNELLELIKMKNVTGICTMRPTKAQDVFSLLPSELKRVHLQSRGIPDDQRGHFVKMYHEELRTQGKSDQSTQELMQHLSKTTSRLQEHLRYPINLVHLVYLWAIAPKKVKFVTTATELYSSIYEVVQIKLSERLIFNSLTNRLTHEERMKQTLKFLEALYIESMNNLTHQHFCILPEHSEAVLKKVCSDNSLDYREMFSAFLVTKTLWTGFTSKTEYSISHTDMQEYLAACCIFNAVTNLNYRNMLRRRINGGNQNGTFNIDTLTRKLSLVNTNPVTDVLKIFFPNSEIPLKDYRNVLKHLSGLFVLNDESMSKYVAKDIVKLLKKSGMNQPEDWLDIYAETKSDKFMVKYLSNLCGDMLSGDIIIRDSRLAAYAKLLCPESSHSCHGDVPDSPSVVSANSLIINLKNPPTELPDLQELIRCVINLTCSIEVHLYFNWRNPKPGLHTAISNETHMSCKLKVVRGSPSSNELHLMHSTLEKLYISISDDNHARDVSSMLTSEKLPKLRAIYIHLKCRDVFSGALQPLNFCNSTNIVLFLSDVDDSNVSWAVDVACALQLQNGMYHCLYLPHNQLTSSGFLNLIHSLHQSNVKILVRIGITSDITDEKLDEALNASTAAARNQLQCDLLWYFSAERMEGW</sequence>
<dbReference type="AlphaFoldDB" id="A0AAV2R5W8"/>
<protein>
    <recommendedName>
        <fullName evidence="1">NACHT domain-containing protein</fullName>
    </recommendedName>
</protein>
<dbReference type="InterPro" id="IPR027417">
    <property type="entry name" value="P-loop_NTPase"/>
</dbReference>
<dbReference type="InterPro" id="IPR007111">
    <property type="entry name" value="NACHT_NTPase"/>
</dbReference>
<organism evidence="2 3">
    <name type="scientific">Meganyctiphanes norvegica</name>
    <name type="common">Northern krill</name>
    <name type="synonym">Thysanopoda norvegica</name>
    <dbReference type="NCBI Taxonomy" id="48144"/>
    <lineage>
        <taxon>Eukaryota</taxon>
        <taxon>Metazoa</taxon>
        <taxon>Ecdysozoa</taxon>
        <taxon>Arthropoda</taxon>
        <taxon>Crustacea</taxon>
        <taxon>Multicrustacea</taxon>
        <taxon>Malacostraca</taxon>
        <taxon>Eumalacostraca</taxon>
        <taxon>Eucarida</taxon>
        <taxon>Euphausiacea</taxon>
        <taxon>Euphausiidae</taxon>
        <taxon>Meganyctiphanes</taxon>
    </lineage>
</organism>
<evidence type="ECO:0000313" key="3">
    <source>
        <dbReference type="Proteomes" id="UP001497623"/>
    </source>
</evidence>
<dbReference type="Proteomes" id="UP001497623">
    <property type="component" value="Unassembled WGS sequence"/>
</dbReference>
<dbReference type="PANTHER" id="PTHR46844">
    <property type="entry name" value="SLR5058 PROTEIN"/>
    <property type="match status" value="1"/>
</dbReference>
<dbReference type="Pfam" id="PF05729">
    <property type="entry name" value="NACHT"/>
    <property type="match status" value="1"/>
</dbReference>
<dbReference type="Gene3D" id="3.40.50.300">
    <property type="entry name" value="P-loop containing nucleotide triphosphate hydrolases"/>
    <property type="match status" value="1"/>
</dbReference>
<dbReference type="PANTHER" id="PTHR46844:SF1">
    <property type="entry name" value="SLR5058 PROTEIN"/>
    <property type="match status" value="1"/>
</dbReference>
<dbReference type="PROSITE" id="PS50837">
    <property type="entry name" value="NACHT"/>
    <property type="match status" value="1"/>
</dbReference>
<name>A0AAV2R5W8_MEGNR</name>
<evidence type="ECO:0000259" key="1">
    <source>
        <dbReference type="PROSITE" id="PS50837"/>
    </source>
</evidence>